<evidence type="ECO:0000313" key="1">
    <source>
        <dbReference type="EMBL" id="NMF94222.1"/>
    </source>
</evidence>
<gene>
    <name evidence="1" type="ORF">GO608_12875</name>
</gene>
<keyword evidence="2" id="KW-1185">Reference proteome</keyword>
<dbReference type="NCBIfam" id="NF045536">
    <property type="entry name" value="phasin_PhaP6"/>
    <property type="match status" value="1"/>
</dbReference>
<sequence length="163" mass="17549">MTQARPRGLSADPMLQWTNLAVRTIEMMMASTQVIAHRTTRMAGAGFAPSASDQEEFALMGQEKFEAATESAQAMTMHLMKLNQRLWEQTSARMIEGATAMLSLAGSQTLGQSVERQADLFNLVSESAQSMSKLAGSGVTLAHRGLRPIHAKATANAKRLGGL</sequence>
<accession>A0ABX1N4Q1</accession>
<proteinExistence type="predicted"/>
<protein>
    <recommendedName>
        <fullName evidence="3">Phasin domain-containing protein</fullName>
    </recommendedName>
</protein>
<evidence type="ECO:0000313" key="2">
    <source>
        <dbReference type="Proteomes" id="UP000601990"/>
    </source>
</evidence>
<dbReference type="Proteomes" id="UP000601990">
    <property type="component" value="Unassembled WGS sequence"/>
</dbReference>
<dbReference type="EMBL" id="WTVH01000025">
    <property type="protein sequence ID" value="NMF94222.1"/>
    <property type="molecule type" value="Genomic_DNA"/>
</dbReference>
<dbReference type="RefSeq" id="WP_169199452.1">
    <property type="nucleotide sequence ID" value="NZ_WTVH02000009.1"/>
</dbReference>
<comment type="caution">
    <text evidence="1">The sequence shown here is derived from an EMBL/GenBank/DDBJ whole genome shotgun (WGS) entry which is preliminary data.</text>
</comment>
<name>A0ABX1N4Q1_9RHOO</name>
<organism evidence="1 2">
    <name type="scientific">Aromatoleum buckelii</name>
    <dbReference type="NCBI Taxonomy" id="200254"/>
    <lineage>
        <taxon>Bacteria</taxon>
        <taxon>Pseudomonadati</taxon>
        <taxon>Pseudomonadota</taxon>
        <taxon>Betaproteobacteria</taxon>
        <taxon>Rhodocyclales</taxon>
        <taxon>Rhodocyclaceae</taxon>
        <taxon>Aromatoleum</taxon>
    </lineage>
</organism>
<reference evidence="1" key="1">
    <citation type="submission" date="2019-12" db="EMBL/GenBank/DDBJ databases">
        <title>Comparative genomics gives insights into the taxonomy of the Azoarcus-Aromatoleum group and reveals separate origins of nif in the plant-associated Azoarcus and non-plant-associated Aromatoleum sub-groups.</title>
        <authorList>
            <person name="Lafos M."/>
            <person name="Maluk M."/>
            <person name="Batista M."/>
            <person name="Junghare M."/>
            <person name="Carmona M."/>
            <person name="Faoro H."/>
            <person name="Cruz L.M."/>
            <person name="Battistoni F."/>
            <person name="De Souza E."/>
            <person name="Pedrosa F."/>
            <person name="Chen W.-M."/>
            <person name="Poole P.S."/>
            <person name="Dixon R.A."/>
            <person name="James E.K."/>
        </authorList>
    </citation>
    <scope>NUCLEOTIDE SEQUENCE</scope>
    <source>
        <strain evidence="1">U120</strain>
    </source>
</reference>
<evidence type="ECO:0008006" key="3">
    <source>
        <dbReference type="Google" id="ProtNLM"/>
    </source>
</evidence>
<dbReference type="InterPro" id="IPR053785">
    <property type="entry name" value="PhaP6-like"/>
</dbReference>